<evidence type="ECO:0000313" key="1">
    <source>
        <dbReference type="Proteomes" id="UP000887579"/>
    </source>
</evidence>
<name>A0AC34F0H0_9BILA</name>
<dbReference type="Proteomes" id="UP000887579">
    <property type="component" value="Unplaced"/>
</dbReference>
<reference evidence="2" key="1">
    <citation type="submission" date="2022-11" db="UniProtKB">
        <authorList>
            <consortium name="WormBaseParasite"/>
        </authorList>
    </citation>
    <scope>IDENTIFICATION</scope>
</reference>
<evidence type="ECO:0000313" key="2">
    <source>
        <dbReference type="WBParaSite" id="ES5_v2.g10460.t1"/>
    </source>
</evidence>
<proteinExistence type="predicted"/>
<sequence>MCLRNPGQVKLIDYGNTARIEKKSGFCREGGLGTAMFAARDAMGKNRKQQHKRSDIESWFYSLINISKDSGLGWGIGNYDKILKAKNDAWKKIYRRKFLGGLPEKFLRLMDYIDSIRRTRPIVYKNYYDLLKEIAEESDPILIPCEELFYYPAIPRDENHEYRYFETRDHKIGIIKSGTKYYKKDETKNYKGGKCVIFECGQQGCRTFCLYVDETIFKEEAREGAIPSIAFTTDKVHEH</sequence>
<dbReference type="WBParaSite" id="ES5_v2.g10460.t1">
    <property type="protein sequence ID" value="ES5_v2.g10460.t1"/>
    <property type="gene ID" value="ES5_v2.g10460"/>
</dbReference>
<organism evidence="1 2">
    <name type="scientific">Panagrolaimus sp. ES5</name>
    <dbReference type="NCBI Taxonomy" id="591445"/>
    <lineage>
        <taxon>Eukaryota</taxon>
        <taxon>Metazoa</taxon>
        <taxon>Ecdysozoa</taxon>
        <taxon>Nematoda</taxon>
        <taxon>Chromadorea</taxon>
        <taxon>Rhabditida</taxon>
        <taxon>Tylenchina</taxon>
        <taxon>Panagrolaimomorpha</taxon>
        <taxon>Panagrolaimoidea</taxon>
        <taxon>Panagrolaimidae</taxon>
        <taxon>Panagrolaimus</taxon>
    </lineage>
</organism>
<accession>A0AC34F0H0</accession>
<protein>
    <submittedName>
        <fullName evidence="2">Protein kinase domain-containing protein</fullName>
    </submittedName>
</protein>